<feature type="compositionally biased region" description="Polar residues" evidence="1">
    <location>
        <begin position="462"/>
        <end position="474"/>
    </location>
</feature>
<dbReference type="Gene3D" id="3.40.50.300">
    <property type="entry name" value="P-loop containing nucleotide triphosphate hydrolases"/>
    <property type="match status" value="1"/>
</dbReference>
<proteinExistence type="predicted"/>
<organism evidence="2 3">
    <name type="scientific">Trypanosoma rangeli</name>
    <dbReference type="NCBI Taxonomy" id="5698"/>
    <lineage>
        <taxon>Eukaryota</taxon>
        <taxon>Discoba</taxon>
        <taxon>Euglenozoa</taxon>
        <taxon>Kinetoplastea</taxon>
        <taxon>Metakinetoplastina</taxon>
        <taxon>Trypanosomatida</taxon>
        <taxon>Trypanosomatidae</taxon>
        <taxon>Trypanosoma</taxon>
        <taxon>Herpetosoma</taxon>
    </lineage>
</organism>
<dbReference type="EMBL" id="MKGL01000108">
    <property type="protein sequence ID" value="RNF06457.1"/>
    <property type="molecule type" value="Genomic_DNA"/>
</dbReference>
<comment type="caution">
    <text evidence="2">The sequence shown here is derived from an EMBL/GenBank/DDBJ whole genome shotgun (WGS) entry which is preliminary data.</text>
</comment>
<name>A0A3R7LZS8_TRYRA</name>
<dbReference type="Proteomes" id="UP000283634">
    <property type="component" value="Unassembled WGS sequence"/>
</dbReference>
<dbReference type="VEuPathDB" id="TriTrypDB:TRSC58_03044"/>
<dbReference type="GeneID" id="40327844"/>
<evidence type="ECO:0000313" key="3">
    <source>
        <dbReference type="Proteomes" id="UP000283634"/>
    </source>
</evidence>
<evidence type="ECO:0000256" key="1">
    <source>
        <dbReference type="SAM" id="MobiDB-lite"/>
    </source>
</evidence>
<sequence>MTSVANDEAAGQWMRHAMARLHISNPACGGQGEVQYADLLDFMQNAPPPPVSLHALWEQCVWRLQDEPVALYCLRCLANSLCGGSYDDISFLLDARTYTPLARLPIDDSRAEAENGLQRLVVRIAALRLVPSTTDVIQLGWRVTLSGLEATLGTTSSLRPQYCTRTHVVVQLASGRHLSAWAYGGVGLRLRVGAVLCTLLYPTRTEDQELAFVIHNVAELTATDGGAGSLVWGSHTIQGDGPAACFSVPAQYSFEQLVEAFAPEVAGQTMCKSLLLLVVVHTMYRAVRCRTRRPLHLLLLGASRSGKSALLRVFLRLLGSHATLVGAHVVHGHQRSVAMSHAITATYPHVRQQLLLGGAALTFDALVIDEVSSRGCAHLVEGLITGLCPIIAGGGVSATAIRSHVIPTQVQVTAAANDDLPAAAALIPQFALVARTTAQLSLRHAASIGEGVIAASVAGSQASSRTPSRSTSFVEPSPRQLGSGVSHAGPLCEDVLRAVVEGAPAASTLERSIPAEAFANFYMQCLREDWHGCNIALSATVASGVNGATVSLPSLLAVLWELNLARLLLERCGCRSREETPGGWSEQLAEEVWRCYKHHLWAVDTAAGATAGGRTTRQVPLHGAEFPAPRGGSRRKLGKKAVCVALLRMMAREQRERGVEAVPEASARDFFQQLGGEAGTGQSFSDVLQHLLDAALIIQRLNAYAVVADV</sequence>
<gene>
    <name evidence="2" type="ORF">TraAM80_03911</name>
</gene>
<evidence type="ECO:0000313" key="2">
    <source>
        <dbReference type="EMBL" id="RNF06457.1"/>
    </source>
</evidence>
<accession>A0A3R7LZS8</accession>
<keyword evidence="3" id="KW-1185">Reference proteome</keyword>
<dbReference type="OrthoDB" id="272016at2759"/>
<feature type="region of interest" description="Disordered" evidence="1">
    <location>
        <begin position="462"/>
        <end position="486"/>
    </location>
</feature>
<dbReference type="RefSeq" id="XP_029239266.1">
    <property type="nucleotide sequence ID" value="XM_029380861.1"/>
</dbReference>
<dbReference type="SUPFAM" id="SSF52540">
    <property type="entry name" value="P-loop containing nucleoside triphosphate hydrolases"/>
    <property type="match status" value="1"/>
</dbReference>
<reference evidence="2 3" key="1">
    <citation type="journal article" date="2018" name="BMC Genomics">
        <title>Genomic comparison of Trypanosoma conorhini and Trypanosoma rangeli to Trypanosoma cruzi strains of high and low virulence.</title>
        <authorList>
            <person name="Bradwell K.R."/>
            <person name="Koparde V.N."/>
            <person name="Matveyev A.V."/>
            <person name="Serrano M.G."/>
            <person name="Alves J.M."/>
            <person name="Parikh H."/>
            <person name="Huang B."/>
            <person name="Lee V."/>
            <person name="Espinosa-Alvarez O."/>
            <person name="Ortiz P.A."/>
            <person name="Costa-Martins A.G."/>
            <person name="Teixeira M.M."/>
            <person name="Buck G.A."/>
        </authorList>
    </citation>
    <scope>NUCLEOTIDE SEQUENCE [LARGE SCALE GENOMIC DNA]</scope>
    <source>
        <strain evidence="2 3">AM80</strain>
    </source>
</reference>
<dbReference type="AlphaFoldDB" id="A0A3R7LZS8"/>
<dbReference type="InterPro" id="IPR027417">
    <property type="entry name" value="P-loop_NTPase"/>
</dbReference>
<protein>
    <submittedName>
        <fullName evidence="2">Uncharacterized protein</fullName>
    </submittedName>
</protein>
<dbReference type="OMA" id="CLAHQSG"/>